<dbReference type="SUPFAM" id="SSF52949">
    <property type="entry name" value="Macro domain-like"/>
    <property type="match status" value="1"/>
</dbReference>
<organism evidence="6 7">
    <name type="scientific">Neophocaena asiaeorientalis asiaeorientalis</name>
    <name type="common">Yangtze finless porpoise</name>
    <name type="synonym">Neophocaena phocaenoides subsp. asiaeorientalis</name>
    <dbReference type="NCBI Taxonomy" id="1706337"/>
    <lineage>
        <taxon>Eukaryota</taxon>
        <taxon>Metazoa</taxon>
        <taxon>Chordata</taxon>
        <taxon>Craniata</taxon>
        <taxon>Vertebrata</taxon>
        <taxon>Euteleostomi</taxon>
        <taxon>Mammalia</taxon>
        <taxon>Eutheria</taxon>
        <taxon>Laurasiatheria</taxon>
        <taxon>Artiodactyla</taxon>
        <taxon>Whippomorpha</taxon>
        <taxon>Cetacea</taxon>
        <taxon>Odontoceti</taxon>
        <taxon>Phocoenidae</taxon>
        <taxon>Neophocaena</taxon>
    </lineage>
</organism>
<feature type="domain" description="Macro" evidence="5">
    <location>
        <begin position="197"/>
        <end position="378"/>
    </location>
</feature>
<dbReference type="GO" id="GO:0140293">
    <property type="term" value="F:ADP-ribosylglutamate hydrolase activity"/>
    <property type="evidence" value="ECO:0007669"/>
    <property type="project" value="TreeGrafter"/>
</dbReference>
<comment type="similarity">
    <text evidence="3">Belongs to the MacroD-type family. MacroD1/2-like subfamily.</text>
</comment>
<dbReference type="GO" id="GO:0140291">
    <property type="term" value="P:peptidyl-glutamate ADP-deribosylation"/>
    <property type="evidence" value="ECO:0007669"/>
    <property type="project" value="TreeGrafter"/>
</dbReference>
<dbReference type="GO" id="GO:0006974">
    <property type="term" value="P:DNA damage response"/>
    <property type="evidence" value="ECO:0007669"/>
    <property type="project" value="TreeGrafter"/>
</dbReference>
<keyword evidence="6" id="KW-1185">Reference proteome</keyword>
<feature type="region of interest" description="Disordered" evidence="4">
    <location>
        <begin position="22"/>
        <end position="88"/>
    </location>
</feature>
<name>A0A341BNE3_NEOAA</name>
<dbReference type="InParanoid" id="A0A341BNE3"/>
<dbReference type="PANTHER" id="PTHR11106:SF93">
    <property type="entry name" value="ADP-RIBOSE GLYCOHYDROLASE MACROD1"/>
    <property type="match status" value="1"/>
</dbReference>
<dbReference type="GO" id="GO:0042278">
    <property type="term" value="P:purine nucleoside metabolic process"/>
    <property type="evidence" value="ECO:0007669"/>
    <property type="project" value="TreeGrafter"/>
</dbReference>
<dbReference type="PANTHER" id="PTHR11106">
    <property type="entry name" value="GANGLIOSIDE INDUCED DIFFERENTIATION ASSOCIATED PROTEIN 2-RELATED"/>
    <property type="match status" value="1"/>
</dbReference>
<dbReference type="InterPro" id="IPR002589">
    <property type="entry name" value="Macro_dom"/>
</dbReference>
<dbReference type="FunFam" id="3.40.220.10:FF:000003">
    <property type="entry name" value="O-acetyl-ADP-ribose deacetylase MACROD2"/>
    <property type="match status" value="1"/>
</dbReference>
<dbReference type="InterPro" id="IPR043472">
    <property type="entry name" value="Macro_dom-like"/>
</dbReference>
<protein>
    <submittedName>
        <fullName evidence="7">O-acetyl-ADP-ribose deacetylase MACROD1</fullName>
    </submittedName>
</protein>
<dbReference type="GO" id="GO:0005654">
    <property type="term" value="C:nucleoplasm"/>
    <property type="evidence" value="ECO:0007669"/>
    <property type="project" value="TreeGrafter"/>
</dbReference>
<evidence type="ECO:0000313" key="7">
    <source>
        <dbReference type="RefSeq" id="XP_024604285.1"/>
    </source>
</evidence>
<feature type="compositionally biased region" description="Basic and acidic residues" evidence="4">
    <location>
        <begin position="33"/>
        <end position="58"/>
    </location>
</feature>
<dbReference type="STRING" id="1706337.A0A341BNE3"/>
<evidence type="ECO:0000259" key="5">
    <source>
        <dbReference type="PROSITE" id="PS51154"/>
    </source>
</evidence>
<dbReference type="CDD" id="cd02908">
    <property type="entry name" value="Macro_OAADPr_deacetylase"/>
    <property type="match status" value="1"/>
</dbReference>
<dbReference type="PROSITE" id="PS51154">
    <property type="entry name" value="MACRO"/>
    <property type="match status" value="1"/>
</dbReference>
<feature type="compositionally biased region" description="Low complexity" evidence="4">
    <location>
        <begin position="62"/>
        <end position="71"/>
    </location>
</feature>
<evidence type="ECO:0000256" key="1">
    <source>
        <dbReference type="ARBA" id="ARBA00022801"/>
    </source>
</evidence>
<evidence type="ECO:0000313" key="6">
    <source>
        <dbReference type="Proteomes" id="UP000252040"/>
    </source>
</evidence>
<dbReference type="GeneID" id="112401988"/>
<proteinExistence type="inferred from homology"/>
<gene>
    <name evidence="7" type="primary">MACROD1</name>
</gene>
<dbReference type="Proteomes" id="UP000252040">
    <property type="component" value="Unplaced"/>
</dbReference>
<dbReference type="Gene3D" id="3.40.220.10">
    <property type="entry name" value="Leucine Aminopeptidase, subunit E, domain 1"/>
    <property type="match status" value="1"/>
</dbReference>
<evidence type="ECO:0000256" key="3">
    <source>
        <dbReference type="ARBA" id="ARBA00093460"/>
    </source>
</evidence>
<dbReference type="KEGG" id="nasi:112401988"/>
<sequence>MASSLAVQCCSRFGSCRRRLRSSSAAACGKSPNRTEPRSTHYARPEGRRRGREREAPPTRKLAAAEPALRGGARRPRDPARAGLRRSATPLAGRGAHVCIRVRGPVSGPDYKFQGAQRRAWVFWPRGPLAPEQWAPLAMAAKVDLSTSTDWKEAKSFLKGLSDKQREEHYFCRDFVKLKKIPTWKEAAKGVTVKVDEPKYKKDKQLNEKISLFRGDITKLEVDAIVNAANSSLLGGGGVDGCIHRAAGPLLTDECRTLQSCETGKAKITCGYRLPAKYVIHTVGPIAHGEPSASQAAELRSCYLSSLDLLLEHRLRSVALPPHRARSAGYPNEAAAEVVLTTLREWLEQHKDKVDRLIICVFLEKDENIYRQRFPHYFPVDSSGPTGPRSQL</sequence>
<dbReference type="AlphaFoldDB" id="A0A341BNE3"/>
<evidence type="ECO:0000256" key="4">
    <source>
        <dbReference type="SAM" id="MobiDB-lite"/>
    </source>
</evidence>
<dbReference type="SMART" id="SM00506">
    <property type="entry name" value="A1pp"/>
    <property type="match status" value="1"/>
</dbReference>
<dbReference type="Pfam" id="PF01661">
    <property type="entry name" value="Macro"/>
    <property type="match status" value="1"/>
</dbReference>
<dbReference type="FunCoup" id="A0A341BNE3">
    <property type="interactions" value="860"/>
</dbReference>
<dbReference type="CTD" id="28992"/>
<comment type="catalytic activity">
    <reaction evidence="2">
        <text>alpha-NAD(+) + H2O = ADP-D-ribose + nicotinamide + H(+)</text>
        <dbReference type="Rhea" id="RHEA:68792"/>
        <dbReference type="ChEBI" id="CHEBI:15377"/>
        <dbReference type="ChEBI" id="CHEBI:15378"/>
        <dbReference type="ChEBI" id="CHEBI:17154"/>
        <dbReference type="ChEBI" id="CHEBI:57967"/>
        <dbReference type="ChEBI" id="CHEBI:77017"/>
    </reaction>
</comment>
<accession>A0A341BNE3</accession>
<keyword evidence="1" id="KW-0378">Hydrolase</keyword>
<dbReference type="RefSeq" id="XP_024604285.1">
    <property type="nucleotide sequence ID" value="XM_024748517.1"/>
</dbReference>
<evidence type="ECO:0000256" key="2">
    <source>
        <dbReference type="ARBA" id="ARBA00049015"/>
    </source>
</evidence>
<reference evidence="7" key="1">
    <citation type="submission" date="2025-08" db="UniProtKB">
        <authorList>
            <consortium name="RefSeq"/>
        </authorList>
    </citation>
    <scope>IDENTIFICATION</scope>
    <source>
        <tissue evidence="7">Meat</tissue>
    </source>
</reference>